<evidence type="ECO:0000256" key="5">
    <source>
        <dbReference type="SAM" id="MobiDB-lite"/>
    </source>
</evidence>
<evidence type="ECO:0000256" key="4">
    <source>
        <dbReference type="PROSITE-ProRule" id="PRU00335"/>
    </source>
</evidence>
<evidence type="ECO:0000313" key="8">
    <source>
        <dbReference type="Proteomes" id="UP000295388"/>
    </source>
</evidence>
<evidence type="ECO:0000256" key="1">
    <source>
        <dbReference type="ARBA" id="ARBA00023015"/>
    </source>
</evidence>
<evidence type="ECO:0000313" key="7">
    <source>
        <dbReference type="EMBL" id="TDO30627.1"/>
    </source>
</evidence>
<dbReference type="InterPro" id="IPR009057">
    <property type="entry name" value="Homeodomain-like_sf"/>
</dbReference>
<evidence type="ECO:0000256" key="3">
    <source>
        <dbReference type="ARBA" id="ARBA00023163"/>
    </source>
</evidence>
<keyword evidence="1" id="KW-0805">Transcription regulation</keyword>
<dbReference type="GO" id="GO:0000976">
    <property type="term" value="F:transcription cis-regulatory region binding"/>
    <property type="evidence" value="ECO:0007669"/>
    <property type="project" value="TreeGrafter"/>
</dbReference>
<gene>
    <name evidence="7" type="ORF">EV643_1369</name>
</gene>
<dbReference type="PRINTS" id="PR00455">
    <property type="entry name" value="HTHTETR"/>
</dbReference>
<dbReference type="RefSeq" id="WP_133805540.1">
    <property type="nucleotide sequence ID" value="NZ_SNWQ01000036.1"/>
</dbReference>
<dbReference type="PANTHER" id="PTHR30055">
    <property type="entry name" value="HTH-TYPE TRANSCRIPTIONAL REGULATOR RUTR"/>
    <property type="match status" value="1"/>
</dbReference>
<sequence>MATAATPKTAAPKTAGATDSRQRFIDVALRLFTQHSFAGTSLQMIADELGVTKAAVYHHFHTREELLNAVVEPVLEQLRAIVDAAEGQRTVHARAEHMLTGYADLAVRNRALISVLAADRGVIEILRAQVDLGTLINRQVKLLADVDPGPAGLVKAALVFAGIAGAVGPALVELDDKALNQHLTEAGRRTLGLRTPRRPTPGTPRP</sequence>
<protein>
    <submittedName>
        <fullName evidence="7">TetR family transcriptional regulator</fullName>
    </submittedName>
</protein>
<dbReference type="EMBL" id="SNWQ01000036">
    <property type="protein sequence ID" value="TDO30627.1"/>
    <property type="molecule type" value="Genomic_DNA"/>
</dbReference>
<reference evidence="7 8" key="1">
    <citation type="submission" date="2019-03" db="EMBL/GenBank/DDBJ databases">
        <title>Genomic Encyclopedia of Type Strains, Phase III (KMG-III): the genomes of soil and plant-associated and newly described type strains.</title>
        <authorList>
            <person name="Whitman W."/>
        </authorList>
    </citation>
    <scope>NUCLEOTIDE SEQUENCE [LARGE SCALE GENOMIC DNA]</scope>
    <source>
        <strain evidence="7 8">VKM Ac-2527</strain>
    </source>
</reference>
<keyword evidence="3" id="KW-0804">Transcription</keyword>
<dbReference type="AlphaFoldDB" id="A0A4R6J6D4"/>
<dbReference type="InterPro" id="IPR001647">
    <property type="entry name" value="HTH_TetR"/>
</dbReference>
<comment type="caution">
    <text evidence="7">The sequence shown here is derived from an EMBL/GenBank/DDBJ whole genome shotgun (WGS) entry which is preliminary data.</text>
</comment>
<accession>A0A4R6J6D4</accession>
<name>A0A4R6J6D4_9ACTN</name>
<dbReference type="Proteomes" id="UP000295388">
    <property type="component" value="Unassembled WGS sequence"/>
</dbReference>
<proteinExistence type="predicted"/>
<dbReference type="PROSITE" id="PS50977">
    <property type="entry name" value="HTH_TETR_2"/>
    <property type="match status" value="1"/>
</dbReference>
<keyword evidence="8" id="KW-1185">Reference proteome</keyword>
<feature type="DNA-binding region" description="H-T-H motif" evidence="4">
    <location>
        <begin position="41"/>
        <end position="60"/>
    </location>
</feature>
<feature type="region of interest" description="Disordered" evidence="5">
    <location>
        <begin position="185"/>
        <end position="206"/>
    </location>
</feature>
<evidence type="ECO:0000256" key="2">
    <source>
        <dbReference type="ARBA" id="ARBA00023125"/>
    </source>
</evidence>
<dbReference type="InterPro" id="IPR050109">
    <property type="entry name" value="HTH-type_TetR-like_transc_reg"/>
</dbReference>
<dbReference type="GO" id="GO:0003700">
    <property type="term" value="F:DNA-binding transcription factor activity"/>
    <property type="evidence" value="ECO:0007669"/>
    <property type="project" value="TreeGrafter"/>
</dbReference>
<evidence type="ECO:0000259" key="6">
    <source>
        <dbReference type="PROSITE" id="PS50977"/>
    </source>
</evidence>
<dbReference type="Pfam" id="PF00440">
    <property type="entry name" value="TetR_N"/>
    <property type="match status" value="1"/>
</dbReference>
<keyword evidence="2 4" id="KW-0238">DNA-binding</keyword>
<feature type="domain" description="HTH tetR-type" evidence="6">
    <location>
        <begin position="18"/>
        <end position="78"/>
    </location>
</feature>
<dbReference type="Gene3D" id="1.10.357.10">
    <property type="entry name" value="Tetracycline Repressor, domain 2"/>
    <property type="match status" value="1"/>
</dbReference>
<dbReference type="SUPFAM" id="SSF46689">
    <property type="entry name" value="Homeodomain-like"/>
    <property type="match status" value="1"/>
</dbReference>
<dbReference type="OrthoDB" id="1669699at2"/>
<dbReference type="PANTHER" id="PTHR30055:SF234">
    <property type="entry name" value="HTH-TYPE TRANSCRIPTIONAL REGULATOR BETI"/>
    <property type="match status" value="1"/>
</dbReference>
<organism evidence="7 8">
    <name type="scientific">Kribbella caucasensis</name>
    <dbReference type="NCBI Taxonomy" id="2512215"/>
    <lineage>
        <taxon>Bacteria</taxon>
        <taxon>Bacillati</taxon>
        <taxon>Actinomycetota</taxon>
        <taxon>Actinomycetes</taxon>
        <taxon>Propionibacteriales</taxon>
        <taxon>Kribbellaceae</taxon>
        <taxon>Kribbella</taxon>
    </lineage>
</organism>